<evidence type="ECO:0000256" key="5">
    <source>
        <dbReference type="ARBA" id="ARBA00023014"/>
    </source>
</evidence>
<dbReference type="InterPro" id="IPR013785">
    <property type="entry name" value="Aldolase_TIM"/>
</dbReference>
<accession>A0A1R0ZIF2</accession>
<evidence type="ECO:0000256" key="3">
    <source>
        <dbReference type="ARBA" id="ARBA00022723"/>
    </source>
</evidence>
<dbReference type="EMBL" id="MPTW01000005">
    <property type="protein sequence ID" value="OME70744.1"/>
    <property type="molecule type" value="Genomic_DNA"/>
</dbReference>
<dbReference type="SFLD" id="SFLDG01384">
    <property type="entry name" value="thioether_bond_formation_requi"/>
    <property type="match status" value="1"/>
</dbReference>
<dbReference type="Gene3D" id="3.20.20.70">
    <property type="entry name" value="Aldolase class I"/>
    <property type="match status" value="1"/>
</dbReference>
<dbReference type="OrthoDB" id="9808591at2"/>
<dbReference type="SFLD" id="SFLDG01067">
    <property type="entry name" value="SPASM/twitch_domain_containing"/>
    <property type="match status" value="1"/>
</dbReference>
<dbReference type="AlphaFoldDB" id="A0A1R0ZIF2"/>
<dbReference type="NCBIfam" id="TIGR04085">
    <property type="entry name" value="rSAM_more_4Fe4S"/>
    <property type="match status" value="1"/>
</dbReference>
<protein>
    <recommendedName>
        <fullName evidence="7">Radical SAM core domain-containing protein</fullName>
    </recommendedName>
</protein>
<dbReference type="GO" id="GO:0016491">
    <property type="term" value="F:oxidoreductase activity"/>
    <property type="evidence" value="ECO:0007669"/>
    <property type="project" value="InterPro"/>
</dbReference>
<evidence type="ECO:0000313" key="8">
    <source>
        <dbReference type="EMBL" id="OME70744.1"/>
    </source>
</evidence>
<dbReference type="GO" id="GO:0046872">
    <property type="term" value="F:metal ion binding"/>
    <property type="evidence" value="ECO:0007669"/>
    <property type="project" value="UniProtKB-KW"/>
</dbReference>
<feature type="domain" description="Radical SAM core" evidence="7">
    <location>
        <begin position="90"/>
        <end position="253"/>
    </location>
</feature>
<dbReference type="PANTHER" id="PTHR43273:SF3">
    <property type="entry name" value="ANAEROBIC SULFATASE-MATURATING ENZYME HOMOLOG ASLB-RELATED"/>
    <property type="match status" value="1"/>
</dbReference>
<evidence type="ECO:0000256" key="2">
    <source>
        <dbReference type="ARBA" id="ARBA00022691"/>
    </source>
</evidence>
<comment type="cofactor">
    <cofactor evidence="1">
        <name>[4Fe-4S] cluster</name>
        <dbReference type="ChEBI" id="CHEBI:49883"/>
    </cofactor>
</comment>
<dbReference type="GO" id="GO:0051536">
    <property type="term" value="F:iron-sulfur cluster binding"/>
    <property type="evidence" value="ECO:0007669"/>
    <property type="project" value="UniProtKB-KW"/>
</dbReference>
<keyword evidence="3" id="KW-0479">Metal-binding</keyword>
<comment type="caution">
    <text evidence="8">The sequence shown here is derived from an EMBL/GenBank/DDBJ whole genome shotgun (WGS) entry which is preliminary data.</text>
</comment>
<dbReference type="SFLD" id="SFLDG01386">
    <property type="entry name" value="main_SPASM_domain-containing"/>
    <property type="match status" value="1"/>
</dbReference>
<keyword evidence="4" id="KW-0408">Iron</keyword>
<dbReference type="InterPro" id="IPR023867">
    <property type="entry name" value="Sulphatase_maturase_rSAM"/>
</dbReference>
<dbReference type="InterPro" id="IPR023885">
    <property type="entry name" value="4Fe4S-binding_SPASM_dom"/>
</dbReference>
<proteinExistence type="inferred from homology"/>
<reference evidence="8 9" key="1">
    <citation type="submission" date="2016-11" db="EMBL/GenBank/DDBJ databases">
        <title>Paenibacillus species isolates.</title>
        <authorList>
            <person name="Beno S.M."/>
        </authorList>
    </citation>
    <scope>NUCLEOTIDE SEQUENCE [LARGE SCALE GENOMIC DNA]</scope>
    <source>
        <strain evidence="8 9">FSL H7-0443</strain>
    </source>
</reference>
<comment type="similarity">
    <text evidence="6">Belongs to the radical SAM superfamily. Anaerobic sulfatase-maturating enzyme family.</text>
</comment>
<dbReference type="PANTHER" id="PTHR43273">
    <property type="entry name" value="ANAEROBIC SULFATASE-MATURATING ENZYME HOMOLOG ASLB-RELATED"/>
    <property type="match status" value="1"/>
</dbReference>
<dbReference type="Pfam" id="PF04055">
    <property type="entry name" value="Radical_SAM"/>
    <property type="match status" value="1"/>
</dbReference>
<dbReference type="SUPFAM" id="SSF102114">
    <property type="entry name" value="Radical SAM enzymes"/>
    <property type="match status" value="1"/>
</dbReference>
<evidence type="ECO:0000256" key="4">
    <source>
        <dbReference type="ARBA" id="ARBA00023004"/>
    </source>
</evidence>
<gene>
    <name evidence="8" type="ORF">BSK65_12605</name>
</gene>
<sequence>MPFIPFQTRANLHYVYDMNRNSIYKIKQNQYEALSHISEGSYEEADVNVLKDFQKRGLLAESPILQIKHPASQMLEYQLERCVNSITFQMSQNCNLRCGYCPYSSNEIYNNRSHSALNITWDTLQQGIDFLVAHSKDVDHLHVAFYGGEPLIEKKLIIDTMKYTQEKVSGKEISFGMTTNGTLLDDSFAREVRDFNISIMISLDGPKDVHNENRTFVNGRGSYEIVYRNVVHIRDNYPDLYQKLKFNTVISPDGKFEEIFDYFRAGEGVSDLSKVNFNTLSMNYTETEFVYGEAYFEERNYEALKAYLLLLGKVKEEPVAYHKRDIETIYSYKEFLSPINETPKIAHPSGTCIPGLKKLFVDVNGNFFPCERIDENSSLMKMGNLQDGFDIKKVREILNVGAVTEQHCKECWAFHCCSICPAAADNGKDEHYSESYKLSKCNRVKASALENLKNYTMMREFKYQFKREDISL</sequence>
<dbReference type="InterPro" id="IPR058240">
    <property type="entry name" value="rSAM_sf"/>
</dbReference>
<organism evidence="8 9">
    <name type="scientific">Paenibacillus odorifer</name>
    <dbReference type="NCBI Taxonomy" id="189426"/>
    <lineage>
        <taxon>Bacteria</taxon>
        <taxon>Bacillati</taxon>
        <taxon>Bacillota</taxon>
        <taxon>Bacilli</taxon>
        <taxon>Bacillales</taxon>
        <taxon>Paenibacillaceae</taxon>
        <taxon>Paenibacillus</taxon>
    </lineage>
</organism>
<evidence type="ECO:0000313" key="9">
    <source>
        <dbReference type="Proteomes" id="UP000187425"/>
    </source>
</evidence>
<dbReference type="InterPro" id="IPR007197">
    <property type="entry name" value="rSAM"/>
</dbReference>
<name>A0A1R0ZIF2_9BACL</name>
<dbReference type="Proteomes" id="UP000187425">
    <property type="component" value="Unassembled WGS sequence"/>
</dbReference>
<dbReference type="CDD" id="cd01335">
    <property type="entry name" value="Radical_SAM"/>
    <property type="match status" value="1"/>
</dbReference>
<keyword evidence="5" id="KW-0411">Iron-sulfur</keyword>
<evidence type="ECO:0000259" key="7">
    <source>
        <dbReference type="Pfam" id="PF04055"/>
    </source>
</evidence>
<evidence type="ECO:0000256" key="6">
    <source>
        <dbReference type="ARBA" id="ARBA00023601"/>
    </source>
</evidence>
<dbReference type="RefSeq" id="WP_076284641.1">
    <property type="nucleotide sequence ID" value="NZ_MPTW01000005.1"/>
</dbReference>
<evidence type="ECO:0000256" key="1">
    <source>
        <dbReference type="ARBA" id="ARBA00001966"/>
    </source>
</evidence>
<keyword evidence="2" id="KW-0949">S-adenosyl-L-methionine</keyword>
<dbReference type="SFLD" id="SFLDS00029">
    <property type="entry name" value="Radical_SAM"/>
    <property type="match status" value="1"/>
</dbReference>